<dbReference type="Proteomes" id="UP000219813">
    <property type="component" value="Chromosome 13"/>
</dbReference>
<protein>
    <submittedName>
        <fullName evidence="2">Uncharacterized protein</fullName>
    </submittedName>
</protein>
<reference evidence="2 3" key="1">
    <citation type="submission" date="2016-06" db="EMBL/GenBank/DDBJ databases">
        <authorList>
            <consortium name="Pathogen Informatics"/>
        </authorList>
    </citation>
    <scope>NUCLEOTIDE SEQUENCE [LARGE SCALE GENOMIC DNA]</scope>
</reference>
<keyword evidence="3" id="KW-1185">Reference proteome</keyword>
<dbReference type="VEuPathDB" id="PlasmoDB:PmUG01_13023200"/>
<dbReference type="OrthoDB" id="368964at2759"/>
<dbReference type="KEGG" id="pmal:PMUG01_13023200"/>
<keyword evidence="1" id="KW-1133">Transmembrane helix</keyword>
<name>A0A1D3TCJ0_PLAMA</name>
<proteinExistence type="predicted"/>
<accession>A0A1D3TCJ0</accession>
<dbReference type="RefSeq" id="XP_028863618.1">
    <property type="nucleotide sequence ID" value="XM_029007205.1"/>
</dbReference>
<sequence>MRLYTLTCIYIVVVFVSTLSVKIQRSIHYINNKILKNTRINNKAPKNFVHINNHKEQTYLQKVQSNIVQAGETLGEKLGKKFGKGINNPISIAAIIFAISSVIGFFYKRGEKETGKKTNDSYKSNNELSKYRCVKCNLVMFPAKGREQKFLKENFICPNCGQSNMDKHVAKK</sequence>
<keyword evidence="1" id="KW-0812">Transmembrane</keyword>
<evidence type="ECO:0000313" key="3">
    <source>
        <dbReference type="Proteomes" id="UP000219813"/>
    </source>
</evidence>
<organism evidence="2 3">
    <name type="scientific">Plasmodium malariae</name>
    <dbReference type="NCBI Taxonomy" id="5858"/>
    <lineage>
        <taxon>Eukaryota</taxon>
        <taxon>Sar</taxon>
        <taxon>Alveolata</taxon>
        <taxon>Apicomplexa</taxon>
        <taxon>Aconoidasida</taxon>
        <taxon>Haemosporida</taxon>
        <taxon>Plasmodiidae</taxon>
        <taxon>Plasmodium</taxon>
        <taxon>Plasmodium (Plasmodium)</taxon>
    </lineage>
</organism>
<keyword evidence="1" id="KW-0472">Membrane</keyword>
<dbReference type="GeneID" id="39870943"/>
<dbReference type="SUPFAM" id="SSF57802">
    <property type="entry name" value="Rubredoxin-like"/>
    <property type="match status" value="1"/>
</dbReference>
<evidence type="ECO:0000313" key="2">
    <source>
        <dbReference type="EMBL" id="SCP02585.1"/>
    </source>
</evidence>
<dbReference type="EMBL" id="LT594634">
    <property type="protein sequence ID" value="SCP02585.1"/>
    <property type="molecule type" value="Genomic_DNA"/>
</dbReference>
<dbReference type="OMA" id="PNCGQSN"/>
<evidence type="ECO:0000256" key="1">
    <source>
        <dbReference type="SAM" id="Phobius"/>
    </source>
</evidence>
<gene>
    <name evidence="2" type="primary">PmUG01_13023200</name>
    <name evidence="2" type="ORF">PMUG01_13023200</name>
</gene>
<dbReference type="AlphaFoldDB" id="A0A1D3TCJ0"/>
<feature type="transmembrane region" description="Helical" evidence="1">
    <location>
        <begin position="90"/>
        <end position="107"/>
    </location>
</feature>